<dbReference type="PIRSF" id="PIRSF000138">
    <property type="entry name" value="Al-hdrx_acd_dh"/>
    <property type="match status" value="1"/>
</dbReference>
<dbReference type="STRING" id="1227549.SAMN05444007_102105"/>
<evidence type="ECO:0000256" key="2">
    <source>
        <dbReference type="ARBA" id="ARBA00022630"/>
    </source>
</evidence>
<dbReference type="GO" id="GO:0005886">
    <property type="term" value="C:plasma membrane"/>
    <property type="evidence" value="ECO:0007669"/>
    <property type="project" value="TreeGrafter"/>
</dbReference>
<evidence type="ECO:0000313" key="10">
    <source>
        <dbReference type="Proteomes" id="UP000199379"/>
    </source>
</evidence>
<keyword evidence="2 7" id="KW-0285">Flavoprotein</keyword>
<evidence type="ECO:0000256" key="3">
    <source>
        <dbReference type="ARBA" id="ARBA00022643"/>
    </source>
</evidence>
<dbReference type="GO" id="GO:0016614">
    <property type="term" value="F:oxidoreductase activity, acting on CH-OH group of donors"/>
    <property type="evidence" value="ECO:0007669"/>
    <property type="project" value="UniProtKB-ARBA"/>
</dbReference>
<dbReference type="InterPro" id="IPR008259">
    <property type="entry name" value="FMN_hydac_DH_AS"/>
</dbReference>
<feature type="binding site" evidence="7">
    <location>
        <position position="130"/>
    </location>
    <ligand>
        <name>FMN</name>
        <dbReference type="ChEBI" id="CHEBI:58210"/>
    </ligand>
</feature>
<dbReference type="InterPro" id="IPR000262">
    <property type="entry name" value="FMN-dep_DH"/>
</dbReference>
<dbReference type="AlphaFoldDB" id="A0A1H6SN60"/>
<dbReference type="EMBL" id="FNYD01000002">
    <property type="protein sequence ID" value="SEI67344.1"/>
    <property type="molecule type" value="Genomic_DNA"/>
</dbReference>
<feature type="binding site" evidence="7">
    <location>
        <position position="165"/>
    </location>
    <ligand>
        <name>glyoxylate</name>
        <dbReference type="ChEBI" id="CHEBI:36655"/>
    </ligand>
</feature>
<feature type="binding site" evidence="7">
    <location>
        <begin position="78"/>
        <end position="80"/>
    </location>
    <ligand>
        <name>FMN</name>
        <dbReference type="ChEBI" id="CHEBI:58210"/>
    </ligand>
</feature>
<evidence type="ECO:0000256" key="7">
    <source>
        <dbReference type="PIRSR" id="PIRSR000138-2"/>
    </source>
</evidence>
<dbReference type="PROSITE" id="PS51349">
    <property type="entry name" value="FMN_HYDROXY_ACID_DH_2"/>
    <property type="match status" value="1"/>
</dbReference>
<dbReference type="Pfam" id="PF01070">
    <property type="entry name" value="FMN_dh"/>
    <property type="match status" value="1"/>
</dbReference>
<dbReference type="SUPFAM" id="SSF51395">
    <property type="entry name" value="FMN-linked oxidoreductases"/>
    <property type="match status" value="1"/>
</dbReference>
<dbReference type="Gene3D" id="3.20.20.70">
    <property type="entry name" value="Aldolase class I"/>
    <property type="match status" value="1"/>
</dbReference>
<proteinExistence type="inferred from homology"/>
<organism evidence="9 10">
    <name type="scientific">Cribrihabitans marinus</name>
    <dbReference type="NCBI Taxonomy" id="1227549"/>
    <lineage>
        <taxon>Bacteria</taxon>
        <taxon>Pseudomonadati</taxon>
        <taxon>Pseudomonadota</taxon>
        <taxon>Alphaproteobacteria</taxon>
        <taxon>Rhodobacterales</taxon>
        <taxon>Paracoccaceae</taxon>
        <taxon>Cribrihabitans</taxon>
    </lineage>
</organism>
<dbReference type="InterPro" id="IPR037396">
    <property type="entry name" value="FMN_HAD"/>
</dbReference>
<evidence type="ECO:0000313" key="9">
    <source>
        <dbReference type="EMBL" id="SEI67344.1"/>
    </source>
</evidence>
<accession>A0A1H6SN60</accession>
<evidence type="ECO:0000256" key="4">
    <source>
        <dbReference type="ARBA" id="ARBA00023002"/>
    </source>
</evidence>
<name>A0A1H6SN60_9RHOB</name>
<comment type="similarity">
    <text evidence="5">Belongs to the FMN-dependent alpha-hydroxy acid dehydrogenase family.</text>
</comment>
<dbReference type="NCBIfam" id="NF008398">
    <property type="entry name" value="PRK11197.1"/>
    <property type="match status" value="1"/>
</dbReference>
<dbReference type="InterPro" id="IPR012133">
    <property type="entry name" value="Alpha-hydoxy_acid_DH_FMN"/>
</dbReference>
<feature type="binding site" evidence="7">
    <location>
        <position position="156"/>
    </location>
    <ligand>
        <name>FMN</name>
        <dbReference type="ChEBI" id="CHEBI:58210"/>
    </ligand>
</feature>
<feature type="binding site" evidence="7">
    <location>
        <position position="276"/>
    </location>
    <ligand>
        <name>glyoxylate</name>
        <dbReference type="ChEBI" id="CHEBI:36655"/>
    </ligand>
</feature>
<dbReference type="OrthoDB" id="9770452at2"/>
<dbReference type="FunFam" id="3.20.20.70:FF:000029">
    <property type="entry name" value="L-lactate dehydrogenase"/>
    <property type="match status" value="1"/>
</dbReference>
<feature type="binding site" evidence="7">
    <location>
        <position position="25"/>
    </location>
    <ligand>
        <name>glyoxylate</name>
        <dbReference type="ChEBI" id="CHEBI:36655"/>
    </ligand>
</feature>
<dbReference type="InterPro" id="IPR013785">
    <property type="entry name" value="Aldolase_TIM"/>
</dbReference>
<evidence type="ECO:0000256" key="1">
    <source>
        <dbReference type="ARBA" id="ARBA00001917"/>
    </source>
</evidence>
<dbReference type="GO" id="GO:0010181">
    <property type="term" value="F:FMN binding"/>
    <property type="evidence" value="ECO:0007669"/>
    <property type="project" value="InterPro"/>
</dbReference>
<feature type="binding site" evidence="7">
    <location>
        <position position="128"/>
    </location>
    <ligand>
        <name>FMN</name>
        <dbReference type="ChEBI" id="CHEBI:58210"/>
    </ligand>
</feature>
<dbReference type="CDD" id="cd02809">
    <property type="entry name" value="alpha_hydroxyacid_oxid_FMN"/>
    <property type="match status" value="1"/>
</dbReference>
<feature type="binding site" evidence="7">
    <location>
        <position position="107"/>
    </location>
    <ligand>
        <name>FMN</name>
        <dbReference type="ChEBI" id="CHEBI:58210"/>
    </ligand>
</feature>
<dbReference type="PANTHER" id="PTHR10578">
    <property type="entry name" value="S -2-HYDROXY-ACID OXIDASE-RELATED"/>
    <property type="match status" value="1"/>
</dbReference>
<dbReference type="RefSeq" id="WP_092362413.1">
    <property type="nucleotide sequence ID" value="NZ_BMGV01000002.1"/>
</dbReference>
<comment type="cofactor">
    <cofactor evidence="1">
        <name>FMN</name>
        <dbReference type="ChEBI" id="CHEBI:58210"/>
    </cofactor>
</comment>
<feature type="binding site" evidence="7">
    <location>
        <position position="274"/>
    </location>
    <ligand>
        <name>FMN</name>
        <dbReference type="ChEBI" id="CHEBI:58210"/>
    </ligand>
</feature>
<protein>
    <submittedName>
        <fullName evidence="9">L-lactate dehydrogenase (Cytochrome)</fullName>
    </submittedName>
</protein>
<reference evidence="9 10" key="1">
    <citation type="submission" date="2016-10" db="EMBL/GenBank/DDBJ databases">
        <authorList>
            <person name="de Groot N.N."/>
        </authorList>
    </citation>
    <scope>NUCLEOTIDE SEQUENCE [LARGE SCALE GENOMIC DNA]</scope>
    <source>
        <strain evidence="9 10">DSM 29340</strain>
    </source>
</reference>
<keyword evidence="10" id="KW-1185">Reference proteome</keyword>
<feature type="binding site" evidence="7">
    <location>
        <position position="279"/>
    </location>
    <ligand>
        <name>glyoxylate</name>
        <dbReference type="ChEBI" id="CHEBI:36655"/>
    </ligand>
</feature>
<feature type="domain" description="FMN hydroxy acid dehydrogenase" evidence="8">
    <location>
        <begin position="1"/>
        <end position="381"/>
    </location>
</feature>
<keyword evidence="4" id="KW-0560">Oxidoreductase</keyword>
<feature type="binding site" evidence="7">
    <location>
        <begin position="307"/>
        <end position="311"/>
    </location>
    <ligand>
        <name>FMN</name>
        <dbReference type="ChEBI" id="CHEBI:58210"/>
    </ligand>
</feature>
<feature type="binding site" evidence="7">
    <location>
        <begin position="330"/>
        <end position="331"/>
    </location>
    <ligand>
        <name>FMN</name>
        <dbReference type="ChEBI" id="CHEBI:58210"/>
    </ligand>
</feature>
<evidence type="ECO:0000256" key="5">
    <source>
        <dbReference type="ARBA" id="ARBA00024042"/>
    </source>
</evidence>
<dbReference type="Proteomes" id="UP000199379">
    <property type="component" value="Unassembled WGS sequence"/>
</dbReference>
<evidence type="ECO:0000256" key="6">
    <source>
        <dbReference type="PIRSR" id="PIRSR000138-1"/>
    </source>
</evidence>
<feature type="active site" description="Proton acceptor" evidence="6">
    <location>
        <position position="276"/>
    </location>
</feature>
<evidence type="ECO:0000259" key="8">
    <source>
        <dbReference type="PROSITE" id="PS51349"/>
    </source>
</evidence>
<gene>
    <name evidence="9" type="ORF">SAMN05444007_102105</name>
</gene>
<dbReference type="PROSITE" id="PS00557">
    <property type="entry name" value="FMN_HYDROXY_ACID_DH_1"/>
    <property type="match status" value="1"/>
</dbReference>
<feature type="binding site" evidence="7">
    <location>
        <position position="252"/>
    </location>
    <ligand>
        <name>FMN</name>
        <dbReference type="ChEBI" id="CHEBI:58210"/>
    </ligand>
</feature>
<keyword evidence="3 7" id="KW-0288">FMN</keyword>
<dbReference type="PANTHER" id="PTHR10578:SF107">
    <property type="entry name" value="2-HYDROXYACID OXIDASE 1"/>
    <property type="match status" value="1"/>
</dbReference>
<sequence>MPVITEIEDLRKIYERRVPRMFYDYAETGSWSEQTFRDNSSDFDLIRLRQRVAVDMTNRSTASRMIGQDVAMPVALAPVGLTGMQCADGEIKAARAAEKFGVPFTLSTLSICSIEDVAEHTTKPFWFQVYTLKDDDFMRRLFDRARDAGCSAMVITLDLQVQGQRHKDLKNGLSAPPKLTVKSVANMMTKVQWGLGMLGTKRRFFGNVVGHAKGVTDPASLSSWTAEAFDHALDWDRVRELIRMWGGKVILKGILDAEDAKMAADAGADAIVVSNHGGRQLDGALSSIRMLPPIMDAVGDKIEVHLDSGIRSGQDVLKALALGAKGTMIGRAFVYGLGAMGEAGVTRALEVIHKELDTTMALCGERNVADLGRHNLLVPEDFTGRWA</sequence>